<evidence type="ECO:0000313" key="2">
    <source>
        <dbReference type="Proteomes" id="UP001057580"/>
    </source>
</evidence>
<dbReference type="CDD" id="cd02947">
    <property type="entry name" value="TRX_family"/>
    <property type="match status" value="1"/>
</dbReference>
<dbReference type="Proteomes" id="UP001057580">
    <property type="component" value="Chromosome"/>
</dbReference>
<proteinExistence type="predicted"/>
<protein>
    <submittedName>
        <fullName evidence="1">Thioredoxin family protein</fullName>
    </submittedName>
</protein>
<reference evidence="1" key="1">
    <citation type="submission" date="2022-09" db="EMBL/GenBank/DDBJ databases">
        <title>Diverse halophilic archaea isolated from saline environments.</title>
        <authorList>
            <person name="Cui H.-L."/>
        </authorList>
    </citation>
    <scope>NUCLEOTIDE SEQUENCE</scope>
    <source>
        <strain evidence="1">ZS-35-S2</strain>
    </source>
</reference>
<evidence type="ECO:0000313" key="1">
    <source>
        <dbReference type="EMBL" id="UWM54440.1"/>
    </source>
</evidence>
<dbReference type="SUPFAM" id="SSF52833">
    <property type="entry name" value="Thioredoxin-like"/>
    <property type="match status" value="1"/>
</dbReference>
<gene>
    <name evidence="1" type="ORF">N0B31_20260</name>
</gene>
<dbReference type="KEGG" id="ssai:N0B31_20260"/>
<organism evidence="1 2">
    <name type="scientific">Salinirubellus salinus</name>
    <dbReference type="NCBI Taxonomy" id="1364945"/>
    <lineage>
        <taxon>Archaea</taxon>
        <taxon>Methanobacteriati</taxon>
        <taxon>Methanobacteriota</taxon>
        <taxon>Stenosarchaea group</taxon>
        <taxon>Halobacteria</taxon>
        <taxon>Halobacteriales</taxon>
        <taxon>Natronomonadaceae</taxon>
        <taxon>Salinirubellus</taxon>
    </lineage>
</organism>
<name>A0A9E7R2A1_9EURY</name>
<accession>A0A9E7R2A1</accession>
<sequence length="234" mass="25430">MDADAAADSGALLDRLLDEAVVEPATEGDRLRLTDGFTDRLDAVRTTVEDLDSSALREHVSAVVDDAAEVDALVDAGDHDEALLVGYLAVAESVQSFTHADRLRVLPVVDALCREPPAAHGSPAAFTPVHGDRLPFLLRVHPEAVVYIWLDDCRDCDEMRTTLDELYHEAPDDIAFFSVYGPDSPRLLKERFEVPGGPATLFVHGGTVDARLYGSQYESVIESELQTLRAMASA</sequence>
<dbReference type="GeneID" id="74944808"/>
<dbReference type="InterPro" id="IPR036249">
    <property type="entry name" value="Thioredoxin-like_sf"/>
</dbReference>
<keyword evidence="2" id="KW-1185">Reference proteome</keyword>
<dbReference type="AlphaFoldDB" id="A0A9E7R2A1"/>
<dbReference type="EMBL" id="CP104003">
    <property type="protein sequence ID" value="UWM54440.1"/>
    <property type="molecule type" value="Genomic_DNA"/>
</dbReference>
<dbReference type="RefSeq" id="WP_260593460.1">
    <property type="nucleotide sequence ID" value="NZ_CP104003.1"/>
</dbReference>
<dbReference type="Gene3D" id="3.40.30.10">
    <property type="entry name" value="Glutaredoxin"/>
    <property type="match status" value="1"/>
</dbReference>